<comment type="subcellular location">
    <subcellularLocation>
        <location evidence="1">Endoplasmic reticulum membrane</location>
        <topology evidence="1">Single-pass type IV membrane protein</topology>
    </subcellularLocation>
</comment>
<dbReference type="GO" id="GO:0005484">
    <property type="term" value="F:SNAP receptor activity"/>
    <property type="evidence" value="ECO:0007669"/>
    <property type="project" value="InterPro"/>
</dbReference>
<accession>A0AAW0BYT0</accession>
<keyword evidence="3 10" id="KW-0812">Transmembrane</keyword>
<keyword evidence="2" id="KW-0813">Transport</keyword>
<dbReference type="EMBL" id="JAYKXP010000062">
    <property type="protein sequence ID" value="KAK7032606.1"/>
    <property type="molecule type" value="Genomic_DNA"/>
</dbReference>
<evidence type="ECO:0000256" key="4">
    <source>
        <dbReference type="ARBA" id="ARBA00022824"/>
    </source>
</evidence>
<evidence type="ECO:0000256" key="8">
    <source>
        <dbReference type="ARBA" id="ARBA00023136"/>
    </source>
</evidence>
<evidence type="ECO:0000256" key="9">
    <source>
        <dbReference type="ARBA" id="ARBA00037934"/>
    </source>
</evidence>
<evidence type="ECO:0000259" key="11">
    <source>
        <dbReference type="Pfam" id="PF03908"/>
    </source>
</evidence>
<dbReference type="GO" id="GO:0006890">
    <property type="term" value="P:retrograde vesicle-mediated transport, Golgi to endoplasmic reticulum"/>
    <property type="evidence" value="ECO:0007669"/>
    <property type="project" value="InterPro"/>
</dbReference>
<dbReference type="PANTHER" id="PTHR12825:SF0">
    <property type="entry name" value="VESICLE TRANSPORT PROTEIN SEC20"/>
    <property type="match status" value="1"/>
</dbReference>
<keyword evidence="7" id="KW-0175">Coiled coil</keyword>
<evidence type="ECO:0000256" key="5">
    <source>
        <dbReference type="ARBA" id="ARBA00022892"/>
    </source>
</evidence>
<evidence type="ECO:0000256" key="3">
    <source>
        <dbReference type="ARBA" id="ARBA00022692"/>
    </source>
</evidence>
<evidence type="ECO:0000313" key="13">
    <source>
        <dbReference type="Proteomes" id="UP001383192"/>
    </source>
</evidence>
<name>A0AAW0BYT0_9AGAR</name>
<dbReference type="GO" id="GO:0005789">
    <property type="term" value="C:endoplasmic reticulum membrane"/>
    <property type="evidence" value="ECO:0007669"/>
    <property type="project" value="UniProtKB-SubCell"/>
</dbReference>
<organism evidence="12 13">
    <name type="scientific">Paramarasmius palmivorus</name>
    <dbReference type="NCBI Taxonomy" id="297713"/>
    <lineage>
        <taxon>Eukaryota</taxon>
        <taxon>Fungi</taxon>
        <taxon>Dikarya</taxon>
        <taxon>Basidiomycota</taxon>
        <taxon>Agaricomycotina</taxon>
        <taxon>Agaricomycetes</taxon>
        <taxon>Agaricomycetidae</taxon>
        <taxon>Agaricales</taxon>
        <taxon>Marasmiineae</taxon>
        <taxon>Marasmiaceae</taxon>
        <taxon>Paramarasmius</taxon>
    </lineage>
</organism>
<protein>
    <submittedName>
        <fullName evidence="12">Protein transport protein sec20</fullName>
    </submittedName>
</protein>
<dbReference type="InterPro" id="IPR056173">
    <property type="entry name" value="Sec20_C"/>
</dbReference>
<dbReference type="InterPro" id="IPR005606">
    <property type="entry name" value="Sec20"/>
</dbReference>
<evidence type="ECO:0000256" key="6">
    <source>
        <dbReference type="ARBA" id="ARBA00022989"/>
    </source>
</evidence>
<dbReference type="Proteomes" id="UP001383192">
    <property type="component" value="Unassembled WGS sequence"/>
</dbReference>
<proteinExistence type="inferred from homology"/>
<keyword evidence="6 10" id="KW-1133">Transmembrane helix</keyword>
<evidence type="ECO:0000256" key="2">
    <source>
        <dbReference type="ARBA" id="ARBA00022448"/>
    </source>
</evidence>
<feature type="transmembrane region" description="Helical" evidence="10">
    <location>
        <begin position="221"/>
        <end position="238"/>
    </location>
</feature>
<sequence>MPPIPPTFDEDAQNLVASTSRLEHDISEYQIPRLRDCKGPLSLQQQLATEVREDIDKLARQIEELDVFVGDQQGERNRRLLKQVVDDKVQVLNRLRKESRAALLASKRVIDAMSLSNREVLLQSAAGKQQVSDGKGKSREDALMDANNKVTEGLQRTIALMQGELERSVLSVQMLDPDLPPESSTKTLQSTSTAHDTLTFTMDTSKTLVTALAKSDWQDRALIIAGLVFFLCVVLLVVKERVLDRSIRIAFWWTRFIPDFSGDAELLKVPLSEAVGVTTVAVSFSSVLSSAASSVTGTLTPTIESMTATEEAQGSAASTISEVLSLTLLSTSADSDATSITADGDHPHEEL</sequence>
<comment type="caution">
    <text evidence="12">The sequence shown here is derived from an EMBL/GenBank/DDBJ whole genome shotgun (WGS) entry which is preliminary data.</text>
</comment>
<comment type="similarity">
    <text evidence="9">Belongs to the SEC20 family.</text>
</comment>
<reference evidence="12 13" key="1">
    <citation type="submission" date="2024-01" db="EMBL/GenBank/DDBJ databases">
        <title>A draft genome for a cacao thread blight-causing isolate of Paramarasmius palmivorus.</title>
        <authorList>
            <person name="Baruah I.K."/>
            <person name="Bukari Y."/>
            <person name="Amoako-Attah I."/>
            <person name="Meinhardt L.W."/>
            <person name="Bailey B.A."/>
            <person name="Cohen S.P."/>
        </authorList>
    </citation>
    <scope>NUCLEOTIDE SEQUENCE [LARGE SCALE GENOMIC DNA]</scope>
    <source>
        <strain evidence="12 13">GH-12</strain>
    </source>
</reference>
<dbReference type="GO" id="GO:0031201">
    <property type="term" value="C:SNARE complex"/>
    <property type="evidence" value="ECO:0007669"/>
    <property type="project" value="TreeGrafter"/>
</dbReference>
<dbReference type="Pfam" id="PF03908">
    <property type="entry name" value="Sec20"/>
    <property type="match status" value="1"/>
</dbReference>
<dbReference type="PANTHER" id="PTHR12825">
    <property type="entry name" value="BNIP1-RELATED"/>
    <property type="match status" value="1"/>
</dbReference>
<evidence type="ECO:0000256" key="7">
    <source>
        <dbReference type="ARBA" id="ARBA00023054"/>
    </source>
</evidence>
<feature type="domain" description="Sec20 C-terminal" evidence="11">
    <location>
        <begin position="147"/>
        <end position="242"/>
    </location>
</feature>
<evidence type="ECO:0000256" key="10">
    <source>
        <dbReference type="SAM" id="Phobius"/>
    </source>
</evidence>
<evidence type="ECO:0000313" key="12">
    <source>
        <dbReference type="EMBL" id="KAK7032606.1"/>
    </source>
</evidence>
<keyword evidence="5" id="KW-0931">ER-Golgi transport</keyword>
<evidence type="ECO:0000256" key="1">
    <source>
        <dbReference type="ARBA" id="ARBA00004163"/>
    </source>
</evidence>
<keyword evidence="4" id="KW-0256">Endoplasmic reticulum</keyword>
<keyword evidence="8 10" id="KW-0472">Membrane</keyword>
<keyword evidence="13" id="KW-1185">Reference proteome</keyword>
<gene>
    <name evidence="12" type="primary">SEC20</name>
    <name evidence="12" type="ORF">VNI00_012869</name>
</gene>
<dbReference type="AlphaFoldDB" id="A0AAW0BYT0"/>